<dbReference type="Proteomes" id="UP000270094">
    <property type="component" value="Unassembled WGS sequence"/>
</dbReference>
<evidence type="ECO:0000313" key="2">
    <source>
        <dbReference type="Proteomes" id="UP000270094"/>
    </source>
</evidence>
<organism evidence="1 2">
    <name type="scientific">Strongylus vulgaris</name>
    <name type="common">Blood worm</name>
    <dbReference type="NCBI Taxonomy" id="40348"/>
    <lineage>
        <taxon>Eukaryota</taxon>
        <taxon>Metazoa</taxon>
        <taxon>Ecdysozoa</taxon>
        <taxon>Nematoda</taxon>
        <taxon>Chromadorea</taxon>
        <taxon>Rhabditida</taxon>
        <taxon>Rhabditina</taxon>
        <taxon>Rhabditomorpha</taxon>
        <taxon>Strongyloidea</taxon>
        <taxon>Strongylidae</taxon>
        <taxon>Strongylus</taxon>
    </lineage>
</organism>
<evidence type="ECO:0000313" key="1">
    <source>
        <dbReference type="EMBL" id="VDM83164.1"/>
    </source>
</evidence>
<dbReference type="EMBL" id="UYYB01121473">
    <property type="protein sequence ID" value="VDM83164.1"/>
    <property type="molecule type" value="Genomic_DNA"/>
</dbReference>
<proteinExistence type="predicted"/>
<keyword evidence="2" id="KW-1185">Reference proteome</keyword>
<accession>A0A3P7JW96</accession>
<gene>
    <name evidence="1" type="ORF">SVUK_LOCUS18162</name>
</gene>
<dbReference type="OrthoDB" id="5839736at2759"/>
<reference evidence="1 2" key="1">
    <citation type="submission" date="2018-11" db="EMBL/GenBank/DDBJ databases">
        <authorList>
            <consortium name="Pathogen Informatics"/>
        </authorList>
    </citation>
    <scope>NUCLEOTIDE SEQUENCE [LARGE SCALE GENOMIC DNA]</scope>
</reference>
<sequence length="90" mass="10380">MFVADMLNLGDNQTYDKEKDLILELASAIIDYIPNSSVGLWTYGYVKGEDWKRLYQAFDDMQSSWASFAELMYTRLQRGTNLRPNGGNKE</sequence>
<dbReference type="AlphaFoldDB" id="A0A3P7JW96"/>
<protein>
    <submittedName>
        <fullName evidence="1">Uncharacterized protein</fullName>
    </submittedName>
</protein>
<name>A0A3P7JW96_STRVU</name>